<reference evidence="1 2" key="1">
    <citation type="submission" date="2018-04" db="EMBL/GenBank/DDBJ databases">
        <title>Genomic Encyclopedia of Archaeal and Bacterial Type Strains, Phase II (KMG-II): from individual species to whole genera.</title>
        <authorList>
            <person name="Goeker M."/>
        </authorList>
    </citation>
    <scope>NUCLEOTIDE SEQUENCE [LARGE SCALE GENOMIC DNA]</scope>
    <source>
        <strain evidence="1 2">DSM 45787</strain>
    </source>
</reference>
<dbReference type="OrthoDB" id="2989132at2"/>
<sequence length="96" mass="11196">MPCDFSTYEAYLDRYRTFWSEEGDGRPDLLSEEGFETTFRLLQESYQTYRDMMNQGMEEEAAHYYSNVINFLENELAIADGYDNFLDDGDPGSPSL</sequence>
<dbReference type="Proteomes" id="UP000244240">
    <property type="component" value="Unassembled WGS sequence"/>
</dbReference>
<organism evidence="1 2">
    <name type="scientific">Melghirimyces profundicolus</name>
    <dbReference type="NCBI Taxonomy" id="1242148"/>
    <lineage>
        <taxon>Bacteria</taxon>
        <taxon>Bacillati</taxon>
        <taxon>Bacillota</taxon>
        <taxon>Bacilli</taxon>
        <taxon>Bacillales</taxon>
        <taxon>Thermoactinomycetaceae</taxon>
        <taxon>Melghirimyces</taxon>
    </lineage>
</organism>
<name>A0A2T6C999_9BACL</name>
<protein>
    <submittedName>
        <fullName evidence="1">Uncharacterized protein</fullName>
    </submittedName>
</protein>
<evidence type="ECO:0000313" key="2">
    <source>
        <dbReference type="Proteomes" id="UP000244240"/>
    </source>
</evidence>
<gene>
    <name evidence="1" type="ORF">C8P63_101112</name>
</gene>
<proteinExistence type="predicted"/>
<dbReference type="AlphaFoldDB" id="A0A2T6C999"/>
<comment type="caution">
    <text evidence="1">The sequence shown here is derived from an EMBL/GenBank/DDBJ whole genome shotgun (WGS) entry which is preliminary data.</text>
</comment>
<accession>A0A2T6C999</accession>
<dbReference type="RefSeq" id="WP_108021384.1">
    <property type="nucleotide sequence ID" value="NZ_QBKR01000001.1"/>
</dbReference>
<dbReference type="EMBL" id="QBKR01000001">
    <property type="protein sequence ID" value="PTX64892.1"/>
    <property type="molecule type" value="Genomic_DNA"/>
</dbReference>
<keyword evidence="2" id="KW-1185">Reference proteome</keyword>
<evidence type="ECO:0000313" key="1">
    <source>
        <dbReference type="EMBL" id="PTX64892.1"/>
    </source>
</evidence>